<feature type="transmembrane region" description="Helical" evidence="5">
    <location>
        <begin position="228"/>
        <end position="248"/>
    </location>
</feature>
<dbReference type="NCBIfam" id="NF041679">
    <property type="entry name" value="IMP_arch_presen"/>
    <property type="match status" value="1"/>
</dbReference>
<dbReference type="GO" id="GO:0016020">
    <property type="term" value="C:membrane"/>
    <property type="evidence" value="ECO:0007669"/>
    <property type="project" value="InterPro"/>
</dbReference>
<feature type="transmembrane region" description="Helical" evidence="5">
    <location>
        <begin position="301"/>
        <end position="321"/>
    </location>
</feature>
<feature type="transmembrane region" description="Helical" evidence="5">
    <location>
        <begin position="254"/>
        <end position="280"/>
    </location>
</feature>
<evidence type="ECO:0000313" key="6">
    <source>
        <dbReference type="EMBL" id="MBX8631250.1"/>
    </source>
</evidence>
<gene>
    <name evidence="6" type="ORF">J9259_01815</name>
    <name evidence="7" type="ORF">KIY12_03445</name>
</gene>
<dbReference type="AlphaFoldDB" id="A0A8J7YWM5"/>
<evidence type="ECO:0000256" key="5">
    <source>
        <dbReference type="SAM" id="Phobius"/>
    </source>
</evidence>
<organism evidence="7 8">
    <name type="scientific">Candidatus Sysuiplasma superficiale</name>
    <dbReference type="NCBI Taxonomy" id="2823368"/>
    <lineage>
        <taxon>Archaea</taxon>
        <taxon>Methanobacteriati</taxon>
        <taxon>Thermoplasmatota</taxon>
        <taxon>Thermoplasmata</taxon>
        <taxon>Candidatus Sysuiplasmatales</taxon>
        <taxon>Candidatus Sysuiplasmataceae</taxon>
        <taxon>Candidatus Sysuiplasma</taxon>
    </lineage>
</organism>
<dbReference type="SMART" id="SM00730">
    <property type="entry name" value="PSN"/>
    <property type="match status" value="1"/>
</dbReference>
<dbReference type="Proteomes" id="UP000750197">
    <property type="component" value="Unassembled WGS sequence"/>
</dbReference>
<evidence type="ECO:0000313" key="7">
    <source>
        <dbReference type="EMBL" id="MBX8643761.1"/>
    </source>
</evidence>
<feature type="transmembrane region" description="Helical" evidence="5">
    <location>
        <begin position="12"/>
        <end position="35"/>
    </location>
</feature>
<dbReference type="EMBL" id="JAGVSJ010000002">
    <property type="protein sequence ID" value="MBX8631250.1"/>
    <property type="molecule type" value="Genomic_DNA"/>
</dbReference>
<feature type="transmembrane region" description="Helical" evidence="5">
    <location>
        <begin position="113"/>
        <end position="130"/>
    </location>
</feature>
<dbReference type="GO" id="GO:0042500">
    <property type="term" value="F:aspartic endopeptidase activity, intramembrane cleaving"/>
    <property type="evidence" value="ECO:0007669"/>
    <property type="project" value="InterPro"/>
</dbReference>
<feature type="transmembrane region" description="Helical" evidence="5">
    <location>
        <begin position="82"/>
        <end position="107"/>
    </location>
</feature>
<dbReference type="GO" id="GO:0012505">
    <property type="term" value="C:endomembrane system"/>
    <property type="evidence" value="ECO:0007669"/>
    <property type="project" value="UniProtKB-SubCell"/>
</dbReference>
<evidence type="ECO:0000256" key="2">
    <source>
        <dbReference type="ARBA" id="ARBA00022692"/>
    </source>
</evidence>
<name>A0A8J7YWM5_9ARCH</name>
<evidence type="ECO:0000313" key="8">
    <source>
        <dbReference type="Proteomes" id="UP000750197"/>
    </source>
</evidence>
<dbReference type="Pfam" id="PF06550">
    <property type="entry name" value="SPP"/>
    <property type="match status" value="1"/>
</dbReference>
<protein>
    <submittedName>
        <fullName evidence="7">Uncharacterized protein</fullName>
    </submittedName>
</protein>
<reference evidence="7" key="1">
    <citation type="submission" date="2021-05" db="EMBL/GenBank/DDBJ databases">
        <title>Genomic insights into ecological role and evolution of a novel Thermoplasmata order Candidatus Sysuiplasmatales.</title>
        <authorList>
            <person name="Yuan Y."/>
        </authorList>
    </citation>
    <scope>NUCLEOTIDE SEQUENCE</scope>
    <source>
        <strain evidence="7">TUT19-bin139</strain>
        <strain evidence="6">YP2-bin.285</strain>
    </source>
</reference>
<keyword evidence="2 5" id="KW-0812">Transmembrane</keyword>
<comment type="subcellular location">
    <subcellularLocation>
        <location evidence="1">Endomembrane system</location>
        <topology evidence="1">Multi-pass membrane protein</topology>
    </subcellularLocation>
</comment>
<dbReference type="EMBL" id="JAHEAC010000019">
    <property type="protein sequence ID" value="MBX8643761.1"/>
    <property type="molecule type" value="Genomic_DNA"/>
</dbReference>
<evidence type="ECO:0000256" key="1">
    <source>
        <dbReference type="ARBA" id="ARBA00004127"/>
    </source>
</evidence>
<keyword evidence="3 5" id="KW-1133">Transmembrane helix</keyword>
<sequence length="323" mass="35380">MTSEIERTTRFSFYLPAAVTAVLFIGVQILALLIVPQYRSFGYQAFGPQGQTNPFIPLIYVAVLIIFTAIMIYILKKNKGNLLRAFFIFVISLSAIYVLFPLFILALPSLPNTAFLLSVAVMIAIGAALWRYPEWYVVDTWGFIMASGITAIFGISLGILPAFVLLAAMAAYDFIAVYRTKHMLDVAEGALDLNLPIMLMVPRRSGFSNFNRYDAKTIRSDEPVQRDALYIGLGDMIIPGVLTISAFSNLPQNVIAAGFTGNLLVAAGCIVGALSGFLILMMQTSKGRAQAGLPFLNTGTILGFLISYMLVFHNFGFGFVFNL</sequence>
<feature type="transmembrane region" description="Helical" evidence="5">
    <location>
        <begin position="55"/>
        <end position="75"/>
    </location>
</feature>
<dbReference type="InterPro" id="IPR006639">
    <property type="entry name" value="Preselin/SPP"/>
</dbReference>
<keyword evidence="4 5" id="KW-0472">Membrane</keyword>
<dbReference type="Proteomes" id="UP000716004">
    <property type="component" value="Unassembled WGS sequence"/>
</dbReference>
<dbReference type="InterPro" id="IPR010545">
    <property type="entry name" value="SPP"/>
</dbReference>
<accession>A0A8J7YWM5</accession>
<evidence type="ECO:0000256" key="3">
    <source>
        <dbReference type="ARBA" id="ARBA00022989"/>
    </source>
</evidence>
<comment type="caution">
    <text evidence="7">The sequence shown here is derived from an EMBL/GenBank/DDBJ whole genome shotgun (WGS) entry which is preliminary data.</text>
</comment>
<proteinExistence type="predicted"/>
<evidence type="ECO:0000256" key="4">
    <source>
        <dbReference type="ARBA" id="ARBA00023136"/>
    </source>
</evidence>